<evidence type="ECO:0000259" key="5">
    <source>
        <dbReference type="PROSITE" id="PS50975"/>
    </source>
</evidence>
<dbReference type="Proteomes" id="UP000198669">
    <property type="component" value="Unassembled WGS sequence"/>
</dbReference>
<evidence type="ECO:0000313" key="11">
    <source>
        <dbReference type="Proteomes" id="UP000267921"/>
    </source>
</evidence>
<dbReference type="Proteomes" id="UP000267921">
    <property type="component" value="Unassembled WGS sequence"/>
</dbReference>
<dbReference type="GO" id="GO:0005829">
    <property type="term" value="C:cytosol"/>
    <property type="evidence" value="ECO:0007669"/>
    <property type="project" value="TreeGrafter"/>
</dbReference>
<dbReference type="SUPFAM" id="SSF56059">
    <property type="entry name" value="Glutathione synthetase ATP-binding domain-like"/>
    <property type="match status" value="1"/>
</dbReference>
<dbReference type="GO" id="GO:0071524">
    <property type="term" value="P:pyrrolysine biosynthetic process"/>
    <property type="evidence" value="ECO:0007669"/>
    <property type="project" value="InterPro"/>
</dbReference>
<dbReference type="Proteomes" id="UP000186879">
    <property type="component" value="Chromosome"/>
</dbReference>
<evidence type="ECO:0000256" key="4">
    <source>
        <dbReference type="PROSITE-ProRule" id="PRU00409"/>
    </source>
</evidence>
<dbReference type="OrthoDB" id="120341at2157"/>
<feature type="domain" description="ATP-grasp" evidence="5">
    <location>
        <begin position="94"/>
        <end position="269"/>
    </location>
</feature>
<dbReference type="STRING" id="2177.BHR79_02115"/>
<dbReference type="GeneID" id="30582515"/>
<protein>
    <submittedName>
        <fullName evidence="6">3-methylornithine--L-lysine ligase PylC</fullName>
    </submittedName>
    <submittedName>
        <fullName evidence="8">Pyrrolysine biosynthesis protein PylC</fullName>
    </submittedName>
</protein>
<keyword evidence="1 6" id="KW-0436">Ligase</keyword>
<dbReference type="GO" id="GO:0046872">
    <property type="term" value="F:metal ion binding"/>
    <property type="evidence" value="ECO:0007669"/>
    <property type="project" value="InterPro"/>
</dbReference>
<dbReference type="EMBL" id="FNMU01000001">
    <property type="protein sequence ID" value="SDW05779.1"/>
    <property type="molecule type" value="Genomic_DNA"/>
</dbReference>
<evidence type="ECO:0000313" key="10">
    <source>
        <dbReference type="Proteomes" id="UP000198669"/>
    </source>
</evidence>
<keyword evidence="3 4" id="KW-0067">ATP-binding</keyword>
<dbReference type="PANTHER" id="PTHR43055:SF1">
    <property type="entry name" value="FORMATE-DEPENDENT PHOSPHORIBOSYLGLYCINAMIDE FORMYLTRANSFERASE"/>
    <property type="match status" value="1"/>
</dbReference>
<evidence type="ECO:0000313" key="6">
    <source>
        <dbReference type="EMBL" id="APH38399.1"/>
    </source>
</evidence>
<reference evidence="7 11" key="3">
    <citation type="submission" date="2018-10" db="EMBL/GenBank/DDBJ databases">
        <title>Cultivation of a novel Methanohalophilus strain from Kebrit Deep of the Red Sea and a genomic comparison of members of the genus Methanohalophilus.</title>
        <authorList>
            <person name="Guan Y."/>
            <person name="Ngugi D.K."/>
            <person name="Stingl U."/>
        </authorList>
    </citation>
    <scope>NUCLEOTIDE SEQUENCE [LARGE SCALE GENOMIC DNA]</scope>
    <source>
        <strain evidence="7 11">DSM 3094</strain>
    </source>
</reference>
<dbReference type="RefSeq" id="WP_072560758.1">
    <property type="nucleotide sequence ID" value="NZ_CP017921.1"/>
</dbReference>
<gene>
    <name evidence="7" type="primary">pylC</name>
    <name evidence="6" type="ORF">BHR79_02115</name>
    <name evidence="7" type="ORF">EFE40_00670</name>
    <name evidence="8" type="ORF">SAMN04515625_0248</name>
</gene>
<reference evidence="6 9" key="1">
    <citation type="submission" date="2016-10" db="EMBL/GenBank/DDBJ databases">
        <title>Methanohalophilus halophilus.</title>
        <authorList>
            <person name="L'haridon S."/>
        </authorList>
    </citation>
    <scope>NUCLEOTIDE SEQUENCE [LARGE SCALE GENOMIC DNA]</scope>
    <source>
        <strain evidence="6 9">Z-7982</strain>
    </source>
</reference>
<evidence type="ECO:0000313" key="9">
    <source>
        <dbReference type="Proteomes" id="UP000186879"/>
    </source>
</evidence>
<dbReference type="Gene3D" id="3.30.470.20">
    <property type="entry name" value="ATP-grasp fold, B domain"/>
    <property type="match status" value="1"/>
</dbReference>
<dbReference type="Gene3D" id="3.40.50.720">
    <property type="entry name" value="NAD(P)-binding Rossmann-like Domain"/>
    <property type="match status" value="1"/>
</dbReference>
<dbReference type="InterPro" id="IPR023890">
    <property type="entry name" value="Pyrrolys_PylC"/>
</dbReference>
<keyword evidence="9" id="KW-1185">Reference proteome</keyword>
<dbReference type="NCBIfam" id="TIGR03909">
    <property type="entry name" value="pyrrolys_PylC"/>
    <property type="match status" value="1"/>
</dbReference>
<accession>A0A1L3Q0L2</accession>
<dbReference type="AlphaFoldDB" id="A0A1L3Q0L2"/>
<dbReference type="Pfam" id="PF02655">
    <property type="entry name" value="ATP-grasp_3"/>
    <property type="match status" value="1"/>
</dbReference>
<dbReference type="EMBL" id="CP017921">
    <property type="protein sequence ID" value="APH38399.1"/>
    <property type="molecule type" value="Genomic_DNA"/>
</dbReference>
<dbReference type="GO" id="GO:0005524">
    <property type="term" value="F:ATP binding"/>
    <property type="evidence" value="ECO:0007669"/>
    <property type="project" value="UniProtKB-UniRule"/>
</dbReference>
<sequence>MKTICLIGGKLQGFEVAYLARKSGIQVHLIDRKNKPLIRNMADEHFCFDITERPERLIELSCHSDAIIPTNENLDTLLFLKKIEPELHCPLLFDFTAYHTSMDKKRSRKYFKSNDIPIPSEKPQSPPYFVKPPCMSSSKGARIIDNESELANIDESMVIEEYVPGPVVSLEVVGDGNNFMIGQQTQVHIDQEYDCHRVTPMETDANFREIAHLLASNLCLKGIMDVEAILSPEGIRVIEIDARFPSQTPTVVYHSSGVNLLEWLMGSFAGKTRENKPLPVGKQCNYEHLMASDGKLIPVGEHVLSGGDDYRLFHESNGLEIFKCRCERPTYTLICSATTRQEMCGKRKKAIQLIKSDMKQ</sequence>
<evidence type="ECO:0000256" key="2">
    <source>
        <dbReference type="ARBA" id="ARBA00022741"/>
    </source>
</evidence>
<evidence type="ECO:0000256" key="3">
    <source>
        <dbReference type="ARBA" id="ARBA00022840"/>
    </source>
</evidence>
<dbReference type="InterPro" id="IPR003806">
    <property type="entry name" value="ATP-grasp_PylC-type"/>
</dbReference>
<dbReference type="PROSITE" id="PS50975">
    <property type="entry name" value="ATP_GRASP"/>
    <property type="match status" value="1"/>
</dbReference>
<evidence type="ECO:0000256" key="1">
    <source>
        <dbReference type="ARBA" id="ARBA00022598"/>
    </source>
</evidence>
<reference evidence="8 10" key="2">
    <citation type="submission" date="2016-10" db="EMBL/GenBank/DDBJ databases">
        <authorList>
            <person name="de Groot N.N."/>
        </authorList>
    </citation>
    <scope>NUCLEOTIDE SEQUENCE [LARGE SCALE GENOMIC DNA]</scope>
    <source>
        <strain evidence="8 10">Z-7982</strain>
    </source>
</reference>
<organism evidence="6 9">
    <name type="scientific">Methanohalophilus halophilus</name>
    <dbReference type="NCBI Taxonomy" id="2177"/>
    <lineage>
        <taxon>Archaea</taxon>
        <taxon>Methanobacteriati</taxon>
        <taxon>Methanobacteriota</taxon>
        <taxon>Stenosarchaea group</taxon>
        <taxon>Methanomicrobia</taxon>
        <taxon>Methanosarcinales</taxon>
        <taxon>Methanosarcinaceae</taxon>
        <taxon>Methanohalophilus</taxon>
    </lineage>
</organism>
<keyword evidence="2 4" id="KW-0547">Nucleotide-binding</keyword>
<dbReference type="KEGG" id="mhaz:BHR79_02115"/>
<dbReference type="InterPro" id="IPR011761">
    <property type="entry name" value="ATP-grasp"/>
</dbReference>
<dbReference type="GO" id="GO:0016874">
    <property type="term" value="F:ligase activity"/>
    <property type="evidence" value="ECO:0007669"/>
    <property type="project" value="UniProtKB-KW"/>
</dbReference>
<dbReference type="EMBL" id="RJJG01000001">
    <property type="protein sequence ID" value="RNI10730.1"/>
    <property type="molecule type" value="Genomic_DNA"/>
</dbReference>
<proteinExistence type="predicted"/>
<dbReference type="PANTHER" id="PTHR43055">
    <property type="entry name" value="FORMATE-DEPENDENT PHOSPHORIBOSYLGLYCINAMIDE FORMYLTRANSFERASE"/>
    <property type="match status" value="1"/>
</dbReference>
<evidence type="ECO:0000313" key="8">
    <source>
        <dbReference type="EMBL" id="SDW05779.1"/>
    </source>
</evidence>
<evidence type="ECO:0000313" key="7">
    <source>
        <dbReference type="EMBL" id="RNI10730.1"/>
    </source>
</evidence>
<name>A0A1L3Q0L2_9EURY</name>